<dbReference type="SUPFAM" id="SSF50978">
    <property type="entry name" value="WD40 repeat-like"/>
    <property type="match status" value="1"/>
</dbReference>
<dbReference type="GO" id="GO:0045159">
    <property type="term" value="F:myosin II binding"/>
    <property type="evidence" value="ECO:0007669"/>
    <property type="project" value="TreeGrafter"/>
</dbReference>
<name>A0A6G1S3K3_9ACAR</name>
<evidence type="ECO:0000313" key="2">
    <source>
        <dbReference type="EMBL" id="MDE45074.1"/>
    </source>
</evidence>
<feature type="compositionally biased region" description="Pro residues" evidence="1">
    <location>
        <begin position="225"/>
        <end position="248"/>
    </location>
</feature>
<feature type="region of interest" description="Disordered" evidence="1">
    <location>
        <begin position="160"/>
        <end position="276"/>
    </location>
</feature>
<accession>A0A6G1S3K3</accession>
<feature type="region of interest" description="Disordered" evidence="1">
    <location>
        <begin position="97"/>
        <end position="117"/>
    </location>
</feature>
<dbReference type="GO" id="GO:0019905">
    <property type="term" value="F:syntaxin binding"/>
    <property type="evidence" value="ECO:0007669"/>
    <property type="project" value="TreeGrafter"/>
</dbReference>
<gene>
    <name evidence="2" type="primary">Llgl2</name>
    <name evidence="2" type="ORF">g.15879</name>
</gene>
<dbReference type="EMBL" id="GGYP01000303">
    <property type="protein sequence ID" value="MDE45074.1"/>
    <property type="molecule type" value="Transcribed_RNA"/>
</dbReference>
<feature type="region of interest" description="Disordered" evidence="1">
    <location>
        <begin position="1"/>
        <end position="28"/>
    </location>
</feature>
<proteinExistence type="predicted"/>
<dbReference type="GO" id="GO:0030866">
    <property type="term" value="P:cortical actin cytoskeleton organization"/>
    <property type="evidence" value="ECO:0007669"/>
    <property type="project" value="TreeGrafter"/>
</dbReference>
<reference evidence="2" key="1">
    <citation type="submission" date="2018-10" db="EMBL/GenBank/DDBJ databases">
        <title>Transcriptome assembly of Aceria tosichella (Wheat curl mite) Type 2.</title>
        <authorList>
            <person name="Scully E.D."/>
            <person name="Geib S.M."/>
            <person name="Palmer N.A."/>
            <person name="Gupta A.K."/>
            <person name="Sarath G."/>
            <person name="Tatineni S."/>
        </authorList>
    </citation>
    <scope>NUCLEOTIDE SEQUENCE</scope>
    <source>
        <strain evidence="2">LincolnNE</strain>
    </source>
</reference>
<dbReference type="GO" id="GO:0006893">
    <property type="term" value="P:Golgi to plasma membrane transport"/>
    <property type="evidence" value="ECO:0007669"/>
    <property type="project" value="TreeGrafter"/>
</dbReference>
<dbReference type="GO" id="GO:0008593">
    <property type="term" value="P:regulation of Notch signaling pathway"/>
    <property type="evidence" value="ECO:0007669"/>
    <property type="project" value="TreeGrafter"/>
</dbReference>
<dbReference type="GO" id="GO:0030864">
    <property type="term" value="C:cortical actin cytoskeleton"/>
    <property type="evidence" value="ECO:0007669"/>
    <property type="project" value="TreeGrafter"/>
</dbReference>
<sequence length="276" mass="30420">MFKKLLNVGKGHSSSEKTQHQQQQQQQQKNLFQLNEIRSYGFTHLHCLGYSPTLSLLAVGSKTGLLRVLGNPPVEFSYQLEPGNSIRQIEFIHCRDQSTTPSNNTKSKQQDGQLQQDQSCKGTAAKLVVLTDNGRLHLFELKNEKQVNFTDNTTQTDTLSNGTDCCRSTQQQQQQQQSAPPIAPKQHHPPPPPPPVSHHHHHHQANQFVSRPLTPTHPSQVPLVPLQPTPVAPPPLAGPALPNRPVPSIPSRAAPGPPTKELPSIPPRIQPGASYK</sequence>
<organism evidence="2">
    <name type="scientific">Aceria tosichella</name>
    <name type="common">wheat curl mite</name>
    <dbReference type="NCBI Taxonomy" id="561515"/>
    <lineage>
        <taxon>Eukaryota</taxon>
        <taxon>Metazoa</taxon>
        <taxon>Ecdysozoa</taxon>
        <taxon>Arthropoda</taxon>
        <taxon>Chelicerata</taxon>
        <taxon>Arachnida</taxon>
        <taxon>Acari</taxon>
        <taxon>Acariformes</taxon>
        <taxon>Trombidiformes</taxon>
        <taxon>Prostigmata</taxon>
        <taxon>Eupodina</taxon>
        <taxon>Eriophyoidea</taxon>
        <taxon>Eriophyidae</taxon>
        <taxon>Eriophyinae</taxon>
        <taxon>Aceriini</taxon>
        <taxon>Aceria</taxon>
    </lineage>
</organism>
<feature type="compositionally biased region" description="Polar residues" evidence="1">
    <location>
        <begin position="97"/>
        <end position="107"/>
    </location>
</feature>
<feature type="compositionally biased region" description="Pro residues" evidence="1">
    <location>
        <begin position="255"/>
        <end position="269"/>
    </location>
</feature>
<feature type="compositionally biased region" description="Polar residues" evidence="1">
    <location>
        <begin position="160"/>
        <end position="169"/>
    </location>
</feature>
<dbReference type="InterPro" id="IPR036322">
    <property type="entry name" value="WD40_repeat_dom_sf"/>
</dbReference>
<protein>
    <submittedName>
        <fullName evidence="2">Lethal(2) giant larvae 2</fullName>
    </submittedName>
</protein>
<dbReference type="GO" id="GO:0032878">
    <property type="term" value="P:regulation of establishment or maintenance of cell polarity"/>
    <property type="evidence" value="ECO:0007669"/>
    <property type="project" value="TreeGrafter"/>
</dbReference>
<evidence type="ECO:0000256" key="1">
    <source>
        <dbReference type="SAM" id="MobiDB-lite"/>
    </source>
</evidence>
<dbReference type="GO" id="GO:0051294">
    <property type="term" value="P:establishment of spindle orientation"/>
    <property type="evidence" value="ECO:0007669"/>
    <property type="project" value="TreeGrafter"/>
</dbReference>
<dbReference type="PANTHER" id="PTHR10241:SF29">
    <property type="entry name" value="LETHAL(2) GIANT LARVAE PROTEIN"/>
    <property type="match status" value="1"/>
</dbReference>
<dbReference type="GO" id="GO:0005886">
    <property type="term" value="C:plasma membrane"/>
    <property type="evidence" value="ECO:0007669"/>
    <property type="project" value="TreeGrafter"/>
</dbReference>
<dbReference type="PANTHER" id="PTHR10241">
    <property type="entry name" value="LETHAL 2 GIANT LARVAE PROTEIN"/>
    <property type="match status" value="1"/>
</dbReference>
<dbReference type="AlphaFoldDB" id="A0A6G1S3K3"/>
<dbReference type="GO" id="GO:0005096">
    <property type="term" value="F:GTPase activator activity"/>
    <property type="evidence" value="ECO:0007669"/>
    <property type="project" value="TreeGrafter"/>
</dbReference>